<organism evidence="3 4">
    <name type="scientific">Colletotrichum lupini</name>
    <dbReference type="NCBI Taxonomy" id="145971"/>
    <lineage>
        <taxon>Eukaryota</taxon>
        <taxon>Fungi</taxon>
        <taxon>Dikarya</taxon>
        <taxon>Ascomycota</taxon>
        <taxon>Pezizomycotina</taxon>
        <taxon>Sordariomycetes</taxon>
        <taxon>Hypocreomycetidae</taxon>
        <taxon>Glomerellales</taxon>
        <taxon>Glomerellaceae</taxon>
        <taxon>Colletotrichum</taxon>
        <taxon>Colletotrichum acutatum species complex</taxon>
    </lineage>
</organism>
<keyword evidence="2" id="KW-0472">Membrane</keyword>
<evidence type="ECO:0000313" key="4">
    <source>
        <dbReference type="Proteomes" id="UP000830671"/>
    </source>
</evidence>
<dbReference type="RefSeq" id="XP_049153270.1">
    <property type="nucleotide sequence ID" value="XM_049296123.1"/>
</dbReference>
<evidence type="ECO:0000256" key="1">
    <source>
        <dbReference type="SAM" id="MobiDB-lite"/>
    </source>
</evidence>
<dbReference type="PANTHER" id="PTHR35896">
    <property type="entry name" value="IG-LIKE DOMAIN-CONTAINING PROTEIN"/>
    <property type="match status" value="1"/>
</dbReference>
<dbReference type="AlphaFoldDB" id="A0A9Q8WQ95"/>
<keyword evidence="2" id="KW-0812">Transmembrane</keyword>
<keyword evidence="2" id="KW-1133">Transmembrane helix</keyword>
<feature type="region of interest" description="Disordered" evidence="1">
    <location>
        <begin position="1"/>
        <end position="42"/>
    </location>
</feature>
<sequence>MGSKQEDHEPFLGFRDDPNKRTSTEDEMENDSSRRQQQPLRTSHHGRLLRDVLVFLATSVLWVAAFYLLVPSPLAQNTGSKVTDGEDGGIRTPTSSDYIAAFHNVTSNAEYISCGNSTAEAKKMGCKYDTLLNYWVPSQCYDREFETEYKDDDSWNAFADQNLTQPIAAEAMGDQEVYYTSIRDHLNHCSMLWKKQFWTLFEERTAFDGIIVNSFHTEHCADFLKDIYGSNRTEATLVRVGFSGCWIRNNSKDIALLSDLEPRRLIMTSNARNRDMA</sequence>
<accession>A0A9Q8WQ95</accession>
<dbReference type="GeneID" id="73351133"/>
<dbReference type="PANTHER" id="PTHR35896:SF3">
    <property type="entry name" value="MAJOR FACILITATOR SUPERFAMILY TRANSPORTER"/>
    <property type="match status" value="1"/>
</dbReference>
<dbReference type="InterPro" id="IPR053008">
    <property type="entry name" value="Phomopsin_biosynth_assoc"/>
</dbReference>
<name>A0A9Q8WQ95_9PEZI</name>
<dbReference type="Proteomes" id="UP000830671">
    <property type="component" value="Chromosome 9"/>
</dbReference>
<dbReference type="KEGG" id="clup:CLUP02_17210"/>
<evidence type="ECO:0000256" key="2">
    <source>
        <dbReference type="SAM" id="Phobius"/>
    </source>
</evidence>
<evidence type="ECO:0000313" key="3">
    <source>
        <dbReference type="EMBL" id="UQC91674.1"/>
    </source>
</evidence>
<protein>
    <submittedName>
        <fullName evidence="3">Uncharacterized protein</fullName>
    </submittedName>
</protein>
<keyword evidence="4" id="KW-1185">Reference proteome</keyword>
<dbReference type="EMBL" id="CP019481">
    <property type="protein sequence ID" value="UQC91674.1"/>
    <property type="molecule type" value="Genomic_DNA"/>
</dbReference>
<feature type="compositionally biased region" description="Basic and acidic residues" evidence="1">
    <location>
        <begin position="1"/>
        <end position="24"/>
    </location>
</feature>
<reference evidence="3" key="1">
    <citation type="journal article" date="2021" name="Mol. Plant Microbe Interact.">
        <title>Complete Genome Sequence of the Plant-Pathogenic Fungus Colletotrichum lupini.</title>
        <authorList>
            <person name="Baroncelli R."/>
            <person name="Pensec F."/>
            <person name="Da Lio D."/>
            <person name="Boufleur T."/>
            <person name="Vicente I."/>
            <person name="Sarrocco S."/>
            <person name="Picot A."/>
            <person name="Baraldi E."/>
            <person name="Sukno S."/>
            <person name="Thon M."/>
            <person name="Le Floch G."/>
        </authorList>
    </citation>
    <scope>NUCLEOTIDE SEQUENCE</scope>
    <source>
        <strain evidence="3">IMI 504893</strain>
    </source>
</reference>
<gene>
    <name evidence="3" type="ORF">CLUP02_17210</name>
</gene>
<proteinExistence type="predicted"/>
<feature type="transmembrane region" description="Helical" evidence="2">
    <location>
        <begin position="48"/>
        <end position="70"/>
    </location>
</feature>